<evidence type="ECO:0000313" key="1">
    <source>
        <dbReference type="EMBL" id="TWO31508.1"/>
    </source>
</evidence>
<reference evidence="1 2" key="2">
    <citation type="submission" date="2019-07" db="EMBL/GenBank/DDBJ databases">
        <title>Seonamhaeicola sp. W255 draft genome.</title>
        <authorList>
            <person name="Zhang X.-Y."/>
            <person name="Zhang R."/>
            <person name="Zhong Y.-L."/>
            <person name="Du Z.-J."/>
        </authorList>
    </citation>
    <scope>NUCLEOTIDE SEQUENCE [LARGE SCALE GENOMIC DNA]</scope>
    <source>
        <strain evidence="1 2">W255</strain>
    </source>
</reference>
<keyword evidence="2" id="KW-1185">Reference proteome</keyword>
<organism evidence="1 2">
    <name type="scientific">Seonamhaeicola sediminis</name>
    <dbReference type="NCBI Taxonomy" id="2528206"/>
    <lineage>
        <taxon>Bacteria</taxon>
        <taxon>Pseudomonadati</taxon>
        <taxon>Bacteroidota</taxon>
        <taxon>Flavobacteriia</taxon>
        <taxon>Flavobacteriales</taxon>
        <taxon>Flavobacteriaceae</taxon>
    </lineage>
</organism>
<dbReference type="AlphaFoldDB" id="A0A562YAX4"/>
<name>A0A562YAX4_9FLAO</name>
<protein>
    <submittedName>
        <fullName evidence="1">Uncharacterized protein</fullName>
    </submittedName>
</protein>
<dbReference type="Proteomes" id="UP000295814">
    <property type="component" value="Unassembled WGS sequence"/>
</dbReference>
<comment type="caution">
    <text evidence="1">The sequence shown here is derived from an EMBL/GenBank/DDBJ whole genome shotgun (WGS) entry which is preliminary data.</text>
</comment>
<proteinExistence type="predicted"/>
<dbReference type="RefSeq" id="WP_133357346.1">
    <property type="nucleotide sequence ID" value="NZ_SMZJ02000011.1"/>
</dbReference>
<gene>
    <name evidence="1" type="ORF">E1J38_013375</name>
</gene>
<evidence type="ECO:0000313" key="2">
    <source>
        <dbReference type="Proteomes" id="UP000295814"/>
    </source>
</evidence>
<reference evidence="1 2" key="1">
    <citation type="submission" date="2019-03" db="EMBL/GenBank/DDBJ databases">
        <authorList>
            <person name="Zhong Y.L."/>
        </authorList>
    </citation>
    <scope>NUCLEOTIDE SEQUENCE [LARGE SCALE GENOMIC DNA]</scope>
    <source>
        <strain evidence="1 2">W255</strain>
    </source>
</reference>
<sequence length="139" mass="15560">MNLHLERPPRVEEVTYATMDGEMIETKVILIPAEVKAVPQQIRQNSNGTKWRLISVTVNHPTLGLVEQTAQLFEQSYQLYPEHFTPGSQIEIMVQTEGEGKGLAKAQLVAAKRIDVDAWSHLLAETSVENQVVNKELVA</sequence>
<accession>A0A562YAX4</accession>
<dbReference type="EMBL" id="SMZJ02000011">
    <property type="protein sequence ID" value="TWO31508.1"/>
    <property type="molecule type" value="Genomic_DNA"/>
</dbReference>